<dbReference type="EMBL" id="BPLR01010017">
    <property type="protein sequence ID" value="GIY36171.1"/>
    <property type="molecule type" value="Genomic_DNA"/>
</dbReference>
<dbReference type="AlphaFoldDB" id="A0AAV4SSK9"/>
<proteinExistence type="predicted"/>
<name>A0AAV4SSK9_CAEEX</name>
<keyword evidence="2" id="KW-0812">Transmembrane</keyword>
<evidence type="ECO:0000256" key="1">
    <source>
        <dbReference type="SAM" id="MobiDB-lite"/>
    </source>
</evidence>
<feature type="transmembrane region" description="Helical" evidence="2">
    <location>
        <begin position="69"/>
        <end position="89"/>
    </location>
</feature>
<evidence type="ECO:0000313" key="3">
    <source>
        <dbReference type="EMBL" id="GIY36171.1"/>
    </source>
</evidence>
<reference evidence="3 4" key="1">
    <citation type="submission" date="2021-06" db="EMBL/GenBank/DDBJ databases">
        <title>Caerostris extrusa draft genome.</title>
        <authorList>
            <person name="Kono N."/>
            <person name="Arakawa K."/>
        </authorList>
    </citation>
    <scope>NUCLEOTIDE SEQUENCE [LARGE SCALE GENOMIC DNA]</scope>
</reference>
<dbReference type="Proteomes" id="UP001054945">
    <property type="component" value="Unassembled WGS sequence"/>
</dbReference>
<keyword evidence="2" id="KW-0472">Membrane</keyword>
<accession>A0AAV4SSK9</accession>
<keyword evidence="4" id="KW-1185">Reference proteome</keyword>
<organism evidence="3 4">
    <name type="scientific">Caerostris extrusa</name>
    <name type="common">Bark spider</name>
    <name type="synonym">Caerostris bankana</name>
    <dbReference type="NCBI Taxonomy" id="172846"/>
    <lineage>
        <taxon>Eukaryota</taxon>
        <taxon>Metazoa</taxon>
        <taxon>Ecdysozoa</taxon>
        <taxon>Arthropoda</taxon>
        <taxon>Chelicerata</taxon>
        <taxon>Arachnida</taxon>
        <taxon>Araneae</taxon>
        <taxon>Araneomorphae</taxon>
        <taxon>Entelegynae</taxon>
        <taxon>Araneoidea</taxon>
        <taxon>Araneidae</taxon>
        <taxon>Caerostris</taxon>
    </lineage>
</organism>
<evidence type="ECO:0000256" key="2">
    <source>
        <dbReference type="SAM" id="Phobius"/>
    </source>
</evidence>
<keyword evidence="2" id="KW-1133">Transmembrane helix</keyword>
<feature type="region of interest" description="Disordered" evidence="1">
    <location>
        <begin position="158"/>
        <end position="187"/>
    </location>
</feature>
<protein>
    <submittedName>
        <fullName evidence="3">MFS_1_like domain-containing protein</fullName>
    </submittedName>
</protein>
<evidence type="ECO:0000313" key="4">
    <source>
        <dbReference type="Proteomes" id="UP001054945"/>
    </source>
</evidence>
<comment type="caution">
    <text evidence="3">The sequence shown here is derived from an EMBL/GenBank/DDBJ whole genome shotgun (WGS) entry which is preliminary data.</text>
</comment>
<sequence length="196" mass="22265">MSSKDVQPAIEMNENVKDVFCGDPGLSRVALNAAGKKPSPQDNDELNFTINIYKHWRIRIYKPLIPLKLVLFFWFGGGSFCTTISNGLFQAKRNHIIRIVNIFHPLSYLSVLRHSSLRNSSGQTGEIETSPCCQHDIRNTVSQWDSIHSETERSKLRLATHQSQVPSLPVRQTHHQNELRRRGGHNRGQLLQCAVS</sequence>
<gene>
    <name evidence="3" type="primary">AVEN_87917_1</name>
    <name evidence="3" type="ORF">CEXT_106331</name>
</gene>